<name>A0ABQ8GLG7_9PEZI</name>
<evidence type="ECO:0000256" key="1">
    <source>
        <dbReference type="SAM" id="MobiDB-lite"/>
    </source>
</evidence>
<dbReference type="EMBL" id="JAGTJR010000005">
    <property type="protein sequence ID" value="KAH7060495.1"/>
    <property type="molecule type" value="Genomic_DNA"/>
</dbReference>
<organism evidence="2 3">
    <name type="scientific">Macrophomina phaseolina</name>
    <dbReference type="NCBI Taxonomy" id="35725"/>
    <lineage>
        <taxon>Eukaryota</taxon>
        <taxon>Fungi</taxon>
        <taxon>Dikarya</taxon>
        <taxon>Ascomycota</taxon>
        <taxon>Pezizomycotina</taxon>
        <taxon>Dothideomycetes</taxon>
        <taxon>Dothideomycetes incertae sedis</taxon>
        <taxon>Botryosphaeriales</taxon>
        <taxon>Botryosphaeriaceae</taxon>
        <taxon>Macrophomina</taxon>
    </lineage>
</organism>
<proteinExistence type="predicted"/>
<feature type="region of interest" description="Disordered" evidence="1">
    <location>
        <begin position="66"/>
        <end position="167"/>
    </location>
</feature>
<comment type="caution">
    <text evidence="2">The sequence shown here is derived from an EMBL/GenBank/DDBJ whole genome shotgun (WGS) entry which is preliminary data.</text>
</comment>
<sequence>MNASGTLRLKQSVAWLGDVALVFSWRVRLRQRSSCRHAGGGRQGAAPQVIAMFFNFAAPTKSPRLEPAAAESHLSHPLRPCPAPEFDTTRRPPWSRRPPEPVHCHQSTRRAALLTPAVLSPLPATPPPPLHRQQTFHPSVSIAPTRPHPPVSPHNRAGPPPDPSGPR</sequence>
<dbReference type="Proteomes" id="UP000774617">
    <property type="component" value="Unassembled WGS sequence"/>
</dbReference>
<gene>
    <name evidence="2" type="ORF">B0J12DRAFT_335784</name>
</gene>
<evidence type="ECO:0000313" key="2">
    <source>
        <dbReference type="EMBL" id="KAH7060495.1"/>
    </source>
</evidence>
<feature type="compositionally biased region" description="Pro residues" evidence="1">
    <location>
        <begin position="146"/>
        <end position="167"/>
    </location>
</feature>
<keyword evidence="3" id="KW-1185">Reference proteome</keyword>
<reference evidence="2 3" key="1">
    <citation type="journal article" date="2021" name="Nat. Commun.">
        <title>Genetic determinants of endophytism in the Arabidopsis root mycobiome.</title>
        <authorList>
            <person name="Mesny F."/>
            <person name="Miyauchi S."/>
            <person name="Thiergart T."/>
            <person name="Pickel B."/>
            <person name="Atanasova L."/>
            <person name="Karlsson M."/>
            <person name="Huettel B."/>
            <person name="Barry K.W."/>
            <person name="Haridas S."/>
            <person name="Chen C."/>
            <person name="Bauer D."/>
            <person name="Andreopoulos W."/>
            <person name="Pangilinan J."/>
            <person name="LaButti K."/>
            <person name="Riley R."/>
            <person name="Lipzen A."/>
            <person name="Clum A."/>
            <person name="Drula E."/>
            <person name="Henrissat B."/>
            <person name="Kohler A."/>
            <person name="Grigoriev I.V."/>
            <person name="Martin F.M."/>
            <person name="Hacquard S."/>
        </authorList>
    </citation>
    <scope>NUCLEOTIDE SEQUENCE [LARGE SCALE GENOMIC DNA]</scope>
    <source>
        <strain evidence="2 3">MPI-SDFR-AT-0080</strain>
    </source>
</reference>
<feature type="compositionally biased region" description="Low complexity" evidence="1">
    <location>
        <begin position="111"/>
        <end position="122"/>
    </location>
</feature>
<accession>A0ABQ8GLG7</accession>
<protein>
    <submittedName>
        <fullName evidence="2">Uncharacterized protein</fullName>
    </submittedName>
</protein>
<evidence type="ECO:0000313" key="3">
    <source>
        <dbReference type="Proteomes" id="UP000774617"/>
    </source>
</evidence>